<reference evidence="3" key="1">
    <citation type="journal article" date="2019" name="Int. J. Syst. Evol. Microbiol.">
        <title>The Global Catalogue of Microorganisms (GCM) 10K type strain sequencing project: providing services to taxonomists for standard genome sequencing and annotation.</title>
        <authorList>
            <consortium name="The Broad Institute Genomics Platform"/>
            <consortium name="The Broad Institute Genome Sequencing Center for Infectious Disease"/>
            <person name="Wu L."/>
            <person name="Ma J."/>
        </authorList>
    </citation>
    <scope>NUCLEOTIDE SEQUENCE [LARGE SCALE GENOMIC DNA]</scope>
    <source>
        <strain evidence="3">NBRC 111981</strain>
    </source>
</reference>
<dbReference type="Gene3D" id="3.40.50.1820">
    <property type="entry name" value="alpha/beta hydrolase"/>
    <property type="match status" value="1"/>
</dbReference>
<evidence type="ECO:0000313" key="3">
    <source>
        <dbReference type="Proteomes" id="UP001156627"/>
    </source>
</evidence>
<organism evidence="2 3">
    <name type="scientific">Dyella flagellata</name>
    <dbReference type="NCBI Taxonomy" id="1867833"/>
    <lineage>
        <taxon>Bacteria</taxon>
        <taxon>Pseudomonadati</taxon>
        <taxon>Pseudomonadota</taxon>
        <taxon>Gammaproteobacteria</taxon>
        <taxon>Lysobacterales</taxon>
        <taxon>Rhodanobacteraceae</taxon>
        <taxon>Dyella</taxon>
    </lineage>
</organism>
<proteinExistence type="predicted"/>
<dbReference type="InterPro" id="IPR022742">
    <property type="entry name" value="Hydrolase_4"/>
</dbReference>
<accession>A0ABQ5XIA7</accession>
<keyword evidence="2" id="KW-0378">Hydrolase</keyword>
<protein>
    <submittedName>
        <fullName evidence="2">Alpha/beta hydrolase</fullName>
    </submittedName>
</protein>
<gene>
    <name evidence="2" type="ORF">GCM10007898_38430</name>
</gene>
<comment type="caution">
    <text evidence="2">The sequence shown here is derived from an EMBL/GenBank/DDBJ whole genome shotgun (WGS) entry which is preliminary data.</text>
</comment>
<dbReference type="EMBL" id="BSOA01000048">
    <property type="protein sequence ID" value="GLQ90268.1"/>
    <property type="molecule type" value="Genomic_DNA"/>
</dbReference>
<feature type="domain" description="Serine aminopeptidase S33" evidence="1">
    <location>
        <begin position="92"/>
        <end position="201"/>
    </location>
</feature>
<evidence type="ECO:0000259" key="1">
    <source>
        <dbReference type="Pfam" id="PF12146"/>
    </source>
</evidence>
<keyword evidence="3" id="KW-1185">Reference proteome</keyword>
<dbReference type="SUPFAM" id="SSF53474">
    <property type="entry name" value="alpha/beta-Hydrolases"/>
    <property type="match status" value="1"/>
</dbReference>
<dbReference type="InterPro" id="IPR029058">
    <property type="entry name" value="AB_hydrolase_fold"/>
</dbReference>
<dbReference type="PANTHER" id="PTHR43798">
    <property type="entry name" value="MONOACYLGLYCEROL LIPASE"/>
    <property type="match status" value="1"/>
</dbReference>
<dbReference type="Pfam" id="PF12146">
    <property type="entry name" value="Hydrolase_4"/>
    <property type="match status" value="1"/>
</dbReference>
<dbReference type="PANTHER" id="PTHR43798:SF33">
    <property type="entry name" value="HYDROLASE, PUTATIVE (AFU_ORTHOLOGUE AFUA_2G14860)-RELATED"/>
    <property type="match status" value="1"/>
</dbReference>
<name>A0ABQ5XIA7_9GAMM</name>
<dbReference type="GO" id="GO:0016787">
    <property type="term" value="F:hydrolase activity"/>
    <property type="evidence" value="ECO:0007669"/>
    <property type="project" value="UniProtKB-KW"/>
</dbReference>
<dbReference type="InterPro" id="IPR050266">
    <property type="entry name" value="AB_hydrolase_sf"/>
</dbReference>
<sequence length="310" mass="34037">MTRQTSGTRHHSSRTPLKLRALRLGFAVGSRLAPTSTVDRAARLFATPFASSRSRARAAQPDEAMQRGELRVGDESIATYVWGDPSRQPYALLVHGWSSFGLRYLPWVAKLREQGLAVVTFDQPGHGASSGKLCTMPDFIATIRAVGMQFGNAALAVGHSMGGAAVALAQDVAWQVQRMALIAPAADLEAATQRFIRFVRLGEHLREPLLSWFERRTGVHARELQVHHHVPTLGQPGLIVHDLDDREVPWEEGERYARYWPGARLLTTQGLGHHRILDAPEVIEATLAFARGETVGDRVVATPNLPFGLA</sequence>
<dbReference type="RefSeq" id="WP_284333692.1">
    <property type="nucleotide sequence ID" value="NZ_BSOA01000048.1"/>
</dbReference>
<dbReference type="Proteomes" id="UP001156627">
    <property type="component" value="Unassembled WGS sequence"/>
</dbReference>
<evidence type="ECO:0000313" key="2">
    <source>
        <dbReference type="EMBL" id="GLQ90268.1"/>
    </source>
</evidence>